<dbReference type="OrthoDB" id="1657402at2759"/>
<dbReference type="SUPFAM" id="SSF51445">
    <property type="entry name" value="(Trans)glycosidases"/>
    <property type="match status" value="1"/>
</dbReference>
<accession>A0A1Y2C4P3</accession>
<comment type="similarity">
    <text evidence="1">Belongs to the glycosyl hydrolase 35 family.</text>
</comment>
<dbReference type="GO" id="GO:0004553">
    <property type="term" value="F:hydrolase activity, hydrolyzing O-glycosyl compounds"/>
    <property type="evidence" value="ECO:0007669"/>
    <property type="project" value="InterPro"/>
</dbReference>
<sequence>MESSTPRTDQPAMYTELWTGWFQHWGQPKFTRFAEDTAFSAARFIAKGGTYLGYYMWHGGTNFGRWGSDFKTTSYDYDAMLNEYGFPNNPKHNHIVDLNHVLLKFKHLILDNTPKHIPLGSPSVEAHIYGNSASESLVFISNNSTSNDIEVSIDFLGGSRRTMVLPHWSVLIYHSTSNSYELVFNTVSPRPSAHSMKPLQIEHSSSKLKQESIALMRIRPETSDLRVNAHVSAISYIEEPIGIWNYSLATLNAHPIEHIKATQYTSDYLWYVCEEITLSRKDTKIRVEIEGLEDIGYVYFDGIRLNQQPIVRRESDKDKSVTIEFDGVDHRIREHKLSLLVAVVGLTELGVYIERIHKGLRGAVKINGIDISNGKWFHQTGLLGENQMYHLGSKSLTPSMWKSFETAQFKDTSLTWFRVLFPKRDLLVMQKKAIQTYIHSATHSRSFGTGIEPISAFVLNLGTMSRGIAFVNGNGVQRFWNLKAVCENVSCHYPDGISDPIEGERCAVGCGYASQSWYNVPTAWIEDSGWDDVEVVVFDEAGGNPSGISIAAIVG</sequence>
<dbReference type="PRINTS" id="PR00742">
    <property type="entry name" value="GLHYDRLASE35"/>
</dbReference>
<evidence type="ECO:0000313" key="3">
    <source>
        <dbReference type="EMBL" id="ORY41295.1"/>
    </source>
</evidence>
<feature type="domain" description="Glycoside hydrolase 35 catalytic" evidence="2">
    <location>
        <begin position="7"/>
        <end position="99"/>
    </location>
</feature>
<dbReference type="STRING" id="329046.A0A1Y2C4P3"/>
<protein>
    <recommendedName>
        <fullName evidence="2">Glycoside hydrolase 35 catalytic domain-containing protein</fullName>
    </recommendedName>
</protein>
<dbReference type="Gene3D" id="3.20.20.80">
    <property type="entry name" value="Glycosidases"/>
    <property type="match status" value="1"/>
</dbReference>
<dbReference type="InterPro" id="IPR001944">
    <property type="entry name" value="Glycoside_Hdrlase_35"/>
</dbReference>
<dbReference type="EMBL" id="MCGO01000032">
    <property type="protein sequence ID" value="ORY41295.1"/>
    <property type="molecule type" value="Genomic_DNA"/>
</dbReference>
<comment type="caution">
    <text evidence="3">The sequence shown here is derived from an EMBL/GenBank/DDBJ whole genome shotgun (WGS) entry which is preliminary data.</text>
</comment>
<keyword evidence="4" id="KW-1185">Reference proteome</keyword>
<dbReference type="InterPro" id="IPR017853">
    <property type="entry name" value="GH"/>
</dbReference>
<dbReference type="AlphaFoldDB" id="A0A1Y2C4P3"/>
<organism evidence="3 4">
    <name type="scientific">Rhizoclosmatium globosum</name>
    <dbReference type="NCBI Taxonomy" id="329046"/>
    <lineage>
        <taxon>Eukaryota</taxon>
        <taxon>Fungi</taxon>
        <taxon>Fungi incertae sedis</taxon>
        <taxon>Chytridiomycota</taxon>
        <taxon>Chytridiomycota incertae sedis</taxon>
        <taxon>Chytridiomycetes</taxon>
        <taxon>Chytridiales</taxon>
        <taxon>Chytriomycetaceae</taxon>
        <taxon>Rhizoclosmatium</taxon>
    </lineage>
</organism>
<dbReference type="PANTHER" id="PTHR23421">
    <property type="entry name" value="BETA-GALACTOSIDASE RELATED"/>
    <property type="match status" value="1"/>
</dbReference>
<dbReference type="Proteomes" id="UP000193642">
    <property type="component" value="Unassembled WGS sequence"/>
</dbReference>
<name>A0A1Y2C4P3_9FUNG</name>
<evidence type="ECO:0000313" key="4">
    <source>
        <dbReference type="Proteomes" id="UP000193642"/>
    </source>
</evidence>
<evidence type="ECO:0000256" key="1">
    <source>
        <dbReference type="ARBA" id="ARBA00009809"/>
    </source>
</evidence>
<reference evidence="3 4" key="1">
    <citation type="submission" date="2016-07" db="EMBL/GenBank/DDBJ databases">
        <title>Pervasive Adenine N6-methylation of Active Genes in Fungi.</title>
        <authorList>
            <consortium name="DOE Joint Genome Institute"/>
            <person name="Mondo S.J."/>
            <person name="Dannebaum R.O."/>
            <person name="Kuo R.C."/>
            <person name="Labutti K."/>
            <person name="Haridas S."/>
            <person name="Kuo A."/>
            <person name="Salamov A."/>
            <person name="Ahrendt S.R."/>
            <person name="Lipzen A."/>
            <person name="Sullivan W."/>
            <person name="Andreopoulos W.B."/>
            <person name="Clum A."/>
            <person name="Lindquist E."/>
            <person name="Daum C."/>
            <person name="Ramamoorthy G.K."/>
            <person name="Gryganskyi A."/>
            <person name="Culley D."/>
            <person name="Magnuson J.K."/>
            <person name="James T.Y."/>
            <person name="O'Malley M.A."/>
            <person name="Stajich J.E."/>
            <person name="Spatafora J.W."/>
            <person name="Visel A."/>
            <person name="Grigoriev I.V."/>
        </authorList>
    </citation>
    <scope>NUCLEOTIDE SEQUENCE [LARGE SCALE GENOMIC DNA]</scope>
    <source>
        <strain evidence="3 4">JEL800</strain>
    </source>
</reference>
<dbReference type="InterPro" id="IPR031330">
    <property type="entry name" value="Gly_Hdrlase_35_cat"/>
</dbReference>
<dbReference type="Gene3D" id="2.60.120.260">
    <property type="entry name" value="Galactose-binding domain-like"/>
    <property type="match status" value="1"/>
</dbReference>
<proteinExistence type="inferred from homology"/>
<dbReference type="GO" id="GO:0005975">
    <property type="term" value="P:carbohydrate metabolic process"/>
    <property type="evidence" value="ECO:0007669"/>
    <property type="project" value="InterPro"/>
</dbReference>
<dbReference type="Pfam" id="PF01301">
    <property type="entry name" value="Glyco_hydro_35"/>
    <property type="match status" value="1"/>
</dbReference>
<dbReference type="InterPro" id="IPR008979">
    <property type="entry name" value="Galactose-bd-like_sf"/>
</dbReference>
<dbReference type="SUPFAM" id="SSF49785">
    <property type="entry name" value="Galactose-binding domain-like"/>
    <property type="match status" value="1"/>
</dbReference>
<gene>
    <name evidence="3" type="ORF">BCR33DRAFT_343823</name>
</gene>
<evidence type="ECO:0000259" key="2">
    <source>
        <dbReference type="Pfam" id="PF01301"/>
    </source>
</evidence>